<feature type="compositionally biased region" description="Basic and acidic residues" evidence="1">
    <location>
        <begin position="144"/>
        <end position="153"/>
    </location>
</feature>
<dbReference type="RefSeq" id="WP_150384607.1">
    <property type="nucleotide sequence ID" value="NZ_BAAAFS010000001.1"/>
</dbReference>
<evidence type="ECO:0000313" key="3">
    <source>
        <dbReference type="EMBL" id="KAA8716716.1"/>
    </source>
</evidence>
<dbReference type="Proteomes" id="UP000322181">
    <property type="component" value="Unassembled WGS sequence"/>
</dbReference>
<gene>
    <name evidence="3" type="ORF">F4V73_02225</name>
</gene>
<protein>
    <submittedName>
        <fullName evidence="3">HNH endonuclease</fullName>
    </submittedName>
</protein>
<accession>A0A5M9R9L5</accession>
<evidence type="ECO:0000259" key="2">
    <source>
        <dbReference type="Pfam" id="PF13391"/>
    </source>
</evidence>
<dbReference type="GO" id="GO:0004519">
    <property type="term" value="F:endonuclease activity"/>
    <property type="evidence" value="ECO:0007669"/>
    <property type="project" value="UniProtKB-KW"/>
</dbReference>
<name>A0A5M9R9L5_9GAMM</name>
<feature type="region of interest" description="Disordered" evidence="1">
    <location>
        <begin position="138"/>
        <end position="159"/>
    </location>
</feature>
<proteinExistence type="predicted"/>
<feature type="domain" description="HNH nuclease" evidence="2">
    <location>
        <begin position="178"/>
        <end position="227"/>
    </location>
</feature>
<keyword evidence="3" id="KW-0540">Nuclease</keyword>
<organism evidence="3 4">
    <name type="scientific">Morganella psychrotolerans</name>
    <dbReference type="NCBI Taxonomy" id="368603"/>
    <lineage>
        <taxon>Bacteria</taxon>
        <taxon>Pseudomonadati</taxon>
        <taxon>Pseudomonadota</taxon>
        <taxon>Gammaproteobacteria</taxon>
        <taxon>Enterobacterales</taxon>
        <taxon>Morganellaceae</taxon>
        <taxon>Morganella</taxon>
    </lineage>
</organism>
<keyword evidence="3" id="KW-0378">Hydrolase</keyword>
<keyword evidence="3" id="KW-0255">Endonuclease</keyword>
<sequence>MKKNSNDVPSNNFSCIHELGLTGEILSISTTDKKRGDLKLNDDYGPGKSGMWVIAENKKFDHVVLRIKEPNSTYYKVYTGRFLKLSSGENQKKKIVHFDQTTLVGISDTIPRKFNGGKFSGQGKTYVSIPISAEPIIDSSQNSEHPKSYRDGSKTTITTRPDQSKFSAAVRDNCKNRCVITGATMQCRTEAAHLIEHHKEGEPDKTNGLLLRRDIHALFDQGHCAINPTDMVVHFSSESLQNDKDLEKFNLTKIGPEKLKKQINKNNLLDRWKDFSKKYRKGQ</sequence>
<dbReference type="EMBL" id="VXKB01000001">
    <property type="protein sequence ID" value="KAA8716716.1"/>
    <property type="molecule type" value="Genomic_DNA"/>
</dbReference>
<dbReference type="Pfam" id="PF13391">
    <property type="entry name" value="HNH_2"/>
    <property type="match status" value="1"/>
</dbReference>
<evidence type="ECO:0000256" key="1">
    <source>
        <dbReference type="SAM" id="MobiDB-lite"/>
    </source>
</evidence>
<evidence type="ECO:0000313" key="4">
    <source>
        <dbReference type="Proteomes" id="UP000322181"/>
    </source>
</evidence>
<comment type="caution">
    <text evidence="3">The sequence shown here is derived from an EMBL/GenBank/DDBJ whole genome shotgun (WGS) entry which is preliminary data.</text>
</comment>
<dbReference type="AlphaFoldDB" id="A0A5M9R9L5"/>
<reference evidence="3 4" key="1">
    <citation type="submission" date="2019-09" db="EMBL/GenBank/DDBJ databases">
        <title>Draft genome sequence of various Type strains from the CCUG.</title>
        <authorList>
            <person name="Pineiro-Iglesias B."/>
            <person name="Tunovic T."/>
            <person name="Unosson C."/>
            <person name="Inganas E."/>
            <person name="Ohlen M."/>
            <person name="Cardew S."/>
            <person name="Jensie-Markopoulos S."/>
            <person name="Salva-Serra F."/>
            <person name="Jaen-Luchoro D."/>
            <person name="Karlsson R."/>
            <person name="Svensson-Stadler L."/>
            <person name="Chun J."/>
            <person name="Moore E."/>
        </authorList>
    </citation>
    <scope>NUCLEOTIDE SEQUENCE [LARGE SCALE GENOMIC DNA]</scope>
    <source>
        <strain evidence="3 4">CCUG 53682T</strain>
    </source>
</reference>
<dbReference type="InterPro" id="IPR003615">
    <property type="entry name" value="HNH_nuc"/>
</dbReference>